<accession>A0A8J5QTJ3</accession>
<evidence type="ECO:0000313" key="10">
    <source>
        <dbReference type="EMBL" id="KAG7662425.1"/>
    </source>
</evidence>
<evidence type="ECO:0000256" key="2">
    <source>
        <dbReference type="ARBA" id="ARBA00004688"/>
    </source>
</evidence>
<dbReference type="PANTHER" id="PTHR21225:SF12">
    <property type="entry name" value="PHOSPHO-2-DEHYDRO-3-DEOXYHEPTONATE ALDOLASE, TYROSINE-INHIBITED"/>
    <property type="match status" value="1"/>
</dbReference>
<dbReference type="Proteomes" id="UP000694255">
    <property type="component" value="Unassembled WGS sequence"/>
</dbReference>
<dbReference type="GO" id="GO:0009073">
    <property type="term" value="P:aromatic amino acid family biosynthetic process"/>
    <property type="evidence" value="ECO:0007669"/>
    <property type="project" value="UniProtKB-KW"/>
</dbReference>
<dbReference type="GO" id="GO:0008652">
    <property type="term" value="P:amino acid biosynthetic process"/>
    <property type="evidence" value="ECO:0007669"/>
    <property type="project" value="UniProtKB-KW"/>
</dbReference>
<dbReference type="InterPro" id="IPR006219">
    <property type="entry name" value="DAHP_synth_1"/>
</dbReference>
<sequence length="511" mass="57025">MIHSQPISPNTIKKIDSPDSTMEITSTVNSILASTITTDSEESETLQESISSLTSGIKTGPKWDYSASLSNNSRQLSRSSSYNNSNITSGLCLNVKGHISIPQPEVIQNVLYPVSDLVQQKILHERSQIADLLNNDNSNKNPLLVIAGPKYIKDKNQIKACAQYLGMKTGKTFQSIPNEFLPEDIKSIYQDQSTLPNLLLSLRSNLTKYNHEYGSTTSNPSSIMTYEIAQGIPQCRSLLCELAEQVPLVAEISDTLTPQYLSDLFTMGLVGPTLMECQLHRELASGLSCSVGFNPGFDEDMFDHKLTSALDSIYATSQPHQFLSITKSGTVAVVGTTGNQDTFVILPINEKITLDEIVKFIAQINGYKNLKNKIVKIVLDIERVSNSDYEYKLSLLKQLFKNQDISQQIVGVMIDTGDHYVPNDLEVDLTPGDEQDEDEEWVNLLDEDSYTTENERKLVELTKKLLHKKSLRSIRSKNSTTDSLTSFQPNSSYDYFINANKILIELNNLRN</sequence>
<comment type="caution">
    <text evidence="10">The sequence shown here is derived from an EMBL/GenBank/DDBJ whole genome shotgun (WGS) entry which is preliminary data.</text>
</comment>
<dbReference type="OrthoDB" id="4020666at2759"/>
<feature type="domain" description="DAHP synthetase I/KDSA" evidence="9">
    <location>
        <begin position="139"/>
        <end position="416"/>
    </location>
</feature>
<dbReference type="GeneID" id="73470873"/>
<dbReference type="PANTHER" id="PTHR21225">
    <property type="entry name" value="PHOSPHO-2-DEHYDRO-3-DEOXYHEPTONATE ALDOLASE DAHP SYNTHETASE"/>
    <property type="match status" value="1"/>
</dbReference>
<keyword evidence="11" id="KW-1185">Reference proteome</keyword>
<comment type="function">
    <text evidence="1">Stereospecific condensation of phosphoenolpyruvate (PEP) and D-erythrose-4-phosphate (E4P) giving rise to 3-deoxy-D-arabino-heptulosonate-7-phosphate (DAHP).</text>
</comment>
<evidence type="ECO:0000256" key="6">
    <source>
        <dbReference type="ARBA" id="ARBA00031111"/>
    </source>
</evidence>
<evidence type="ECO:0000256" key="4">
    <source>
        <dbReference type="ARBA" id="ARBA00022679"/>
    </source>
</evidence>
<dbReference type="EMBL" id="JAGSYN010000179">
    <property type="protein sequence ID" value="KAG7662425.1"/>
    <property type="molecule type" value="Genomic_DNA"/>
</dbReference>
<evidence type="ECO:0000256" key="8">
    <source>
        <dbReference type="ARBA" id="ARBA00032193"/>
    </source>
</evidence>
<protein>
    <recommendedName>
        <fullName evidence="8">3-deoxy-D-arabino-heptulosonate 7-phosphate synthase</fullName>
    </recommendedName>
    <alternativeName>
        <fullName evidence="7">DAHP synthase</fullName>
    </alternativeName>
    <alternativeName>
        <fullName evidence="6">Phospho-2-keto-3-deoxyheptonate aldolase</fullName>
    </alternativeName>
</protein>
<dbReference type="RefSeq" id="XP_049262658.1">
    <property type="nucleotide sequence ID" value="XM_049407993.1"/>
</dbReference>
<evidence type="ECO:0000256" key="1">
    <source>
        <dbReference type="ARBA" id="ARBA00003726"/>
    </source>
</evidence>
<comment type="pathway">
    <text evidence="2">Metabolic intermediate biosynthesis; chorismate biosynthesis; chorismate from D-erythrose 4-phosphate and phosphoenolpyruvate: step 1/7.</text>
</comment>
<evidence type="ECO:0000256" key="5">
    <source>
        <dbReference type="ARBA" id="ARBA00023141"/>
    </source>
</evidence>
<dbReference type="InterPro" id="IPR006218">
    <property type="entry name" value="DAHP1/KDSA"/>
</dbReference>
<evidence type="ECO:0000259" key="9">
    <source>
        <dbReference type="Pfam" id="PF00793"/>
    </source>
</evidence>
<evidence type="ECO:0000256" key="7">
    <source>
        <dbReference type="ARBA" id="ARBA00031349"/>
    </source>
</evidence>
<dbReference type="AlphaFoldDB" id="A0A8J5QTJ3"/>
<dbReference type="GO" id="GO:0003849">
    <property type="term" value="F:3-deoxy-7-phosphoheptulonate synthase activity"/>
    <property type="evidence" value="ECO:0007669"/>
    <property type="project" value="InterPro"/>
</dbReference>
<keyword evidence="4" id="KW-0808">Transferase</keyword>
<reference evidence="10 11" key="1">
    <citation type="journal article" date="2021" name="DNA Res.">
        <title>Genome analysis of Candida subhashii reveals its hybrid nature and dual mitochondrial genome conformations.</title>
        <authorList>
            <person name="Mixao V."/>
            <person name="Hegedusova E."/>
            <person name="Saus E."/>
            <person name="Pryszcz L.P."/>
            <person name="Cillingova A."/>
            <person name="Nosek J."/>
            <person name="Gabaldon T."/>
        </authorList>
    </citation>
    <scope>NUCLEOTIDE SEQUENCE [LARGE SCALE GENOMIC DNA]</scope>
    <source>
        <strain evidence="10 11">CBS 10753</strain>
    </source>
</reference>
<keyword evidence="3" id="KW-0028">Amino-acid biosynthesis</keyword>
<name>A0A8J5QTJ3_9ASCO</name>
<evidence type="ECO:0000313" key="11">
    <source>
        <dbReference type="Proteomes" id="UP000694255"/>
    </source>
</evidence>
<gene>
    <name evidence="10" type="ORF">J8A68_004073</name>
</gene>
<evidence type="ECO:0000256" key="3">
    <source>
        <dbReference type="ARBA" id="ARBA00022605"/>
    </source>
</evidence>
<dbReference type="GO" id="GO:0005737">
    <property type="term" value="C:cytoplasm"/>
    <property type="evidence" value="ECO:0007669"/>
    <property type="project" value="TreeGrafter"/>
</dbReference>
<keyword evidence="5" id="KW-0057">Aromatic amino acid biosynthesis</keyword>
<proteinExistence type="predicted"/>
<dbReference type="Pfam" id="PF00793">
    <property type="entry name" value="DAHP_synth_1"/>
    <property type="match status" value="1"/>
</dbReference>
<organism evidence="10 11">
    <name type="scientific">[Candida] subhashii</name>
    <dbReference type="NCBI Taxonomy" id="561895"/>
    <lineage>
        <taxon>Eukaryota</taxon>
        <taxon>Fungi</taxon>
        <taxon>Dikarya</taxon>
        <taxon>Ascomycota</taxon>
        <taxon>Saccharomycotina</taxon>
        <taxon>Pichiomycetes</taxon>
        <taxon>Debaryomycetaceae</taxon>
        <taxon>Spathaspora</taxon>
    </lineage>
</organism>